<dbReference type="Proteomes" id="UP000467700">
    <property type="component" value="Unassembled WGS sequence"/>
</dbReference>
<evidence type="ECO:0000313" key="1">
    <source>
        <dbReference type="EMBL" id="CAA7262023.1"/>
    </source>
</evidence>
<proteinExistence type="predicted"/>
<sequence>MTRTEFNFDKRKPHCVLVSSIETTGLSVIDDAINHAFYTPNVLKKMSPLIEHPFPYSSNVNGPKRNLQVQEECLPFTVVSPLSLSPDSVGFIPLVLHFMPSFSLVSLS</sequence>
<accession>A0A8S0WH37</accession>
<gene>
    <name evidence="1" type="ORF">AAE3_LOCUS4366</name>
</gene>
<reference evidence="1 2" key="1">
    <citation type="submission" date="2020-01" db="EMBL/GenBank/DDBJ databases">
        <authorList>
            <person name="Gupta K D."/>
        </authorList>
    </citation>
    <scope>NUCLEOTIDE SEQUENCE [LARGE SCALE GENOMIC DNA]</scope>
</reference>
<keyword evidence="2" id="KW-1185">Reference proteome</keyword>
<dbReference type="AlphaFoldDB" id="A0A8S0WH37"/>
<organism evidence="1 2">
    <name type="scientific">Cyclocybe aegerita</name>
    <name type="common">Black poplar mushroom</name>
    <name type="synonym">Agrocybe aegerita</name>
    <dbReference type="NCBI Taxonomy" id="1973307"/>
    <lineage>
        <taxon>Eukaryota</taxon>
        <taxon>Fungi</taxon>
        <taxon>Dikarya</taxon>
        <taxon>Basidiomycota</taxon>
        <taxon>Agaricomycotina</taxon>
        <taxon>Agaricomycetes</taxon>
        <taxon>Agaricomycetidae</taxon>
        <taxon>Agaricales</taxon>
        <taxon>Agaricineae</taxon>
        <taxon>Bolbitiaceae</taxon>
        <taxon>Cyclocybe</taxon>
    </lineage>
</organism>
<protein>
    <submittedName>
        <fullName evidence="1">Uncharacterized protein</fullName>
    </submittedName>
</protein>
<name>A0A8S0WH37_CYCAE</name>
<evidence type="ECO:0000313" key="2">
    <source>
        <dbReference type="Proteomes" id="UP000467700"/>
    </source>
</evidence>
<dbReference type="EMBL" id="CACVBS010000035">
    <property type="protein sequence ID" value="CAA7262023.1"/>
    <property type="molecule type" value="Genomic_DNA"/>
</dbReference>
<comment type="caution">
    <text evidence="1">The sequence shown here is derived from an EMBL/GenBank/DDBJ whole genome shotgun (WGS) entry which is preliminary data.</text>
</comment>